<dbReference type="GO" id="GO:0012505">
    <property type="term" value="C:endomembrane system"/>
    <property type="evidence" value="ECO:0007669"/>
    <property type="project" value="UniProtKB-SubCell"/>
</dbReference>
<keyword evidence="6" id="KW-1185">Reference proteome</keyword>
<dbReference type="GO" id="GO:0005524">
    <property type="term" value="F:ATP binding"/>
    <property type="evidence" value="ECO:0007669"/>
    <property type="project" value="InterPro"/>
</dbReference>
<evidence type="ECO:0000256" key="3">
    <source>
        <dbReference type="SAM" id="Phobius"/>
    </source>
</evidence>
<dbReference type="InterPro" id="IPR027065">
    <property type="entry name" value="Lon_Prtase"/>
</dbReference>
<feature type="domain" description="Lon proteolytic" evidence="4">
    <location>
        <begin position="15"/>
        <end position="200"/>
    </location>
</feature>
<comment type="caution">
    <text evidence="5">The sequence shown here is derived from an EMBL/GenBank/DDBJ whole genome shotgun (WGS) entry which is preliminary data.</text>
</comment>
<dbReference type="InterPro" id="IPR008269">
    <property type="entry name" value="Lon_proteolytic"/>
</dbReference>
<keyword evidence="3" id="KW-0472">Membrane</keyword>
<dbReference type="PRINTS" id="PR00830">
    <property type="entry name" value="ENDOLAPTASE"/>
</dbReference>
<dbReference type="EMBL" id="APMM01000031">
    <property type="protein sequence ID" value="ENN95941.1"/>
    <property type="molecule type" value="Genomic_DNA"/>
</dbReference>
<keyword evidence="3" id="KW-0812">Transmembrane</keyword>
<keyword evidence="2" id="KW-0720">Serine protease</keyword>
<feature type="transmembrane region" description="Helical" evidence="3">
    <location>
        <begin position="558"/>
        <end position="577"/>
    </location>
</feature>
<evidence type="ECO:0000313" key="6">
    <source>
        <dbReference type="Proteomes" id="UP000053695"/>
    </source>
</evidence>
<dbReference type="SUPFAM" id="SSF54211">
    <property type="entry name" value="Ribosomal protein S5 domain 2-like"/>
    <property type="match status" value="1"/>
</dbReference>
<dbReference type="PANTHER" id="PTHR10046">
    <property type="entry name" value="ATP DEPENDENT LON PROTEASE FAMILY MEMBER"/>
    <property type="match status" value="1"/>
</dbReference>
<evidence type="ECO:0000256" key="1">
    <source>
        <dbReference type="ARBA" id="ARBA00004127"/>
    </source>
</evidence>
<proteinExistence type="inferred from homology"/>
<dbReference type="PATRIC" id="fig|1069083.5.peg.949"/>
<dbReference type="AlphaFoldDB" id="N6VS06"/>
<dbReference type="GO" id="GO:0004176">
    <property type="term" value="F:ATP-dependent peptidase activity"/>
    <property type="evidence" value="ECO:0007669"/>
    <property type="project" value="UniProtKB-UniRule"/>
</dbReference>
<evidence type="ECO:0000259" key="4">
    <source>
        <dbReference type="PROSITE" id="PS51786"/>
    </source>
</evidence>
<dbReference type="GO" id="GO:0006508">
    <property type="term" value="P:proteolysis"/>
    <property type="evidence" value="ECO:0007669"/>
    <property type="project" value="UniProtKB-KW"/>
</dbReference>
<evidence type="ECO:0000313" key="5">
    <source>
        <dbReference type="EMBL" id="ENN95941.1"/>
    </source>
</evidence>
<comment type="similarity">
    <text evidence="2">Belongs to the peptidase S16 family.</text>
</comment>
<feature type="active site" evidence="2">
    <location>
        <position position="143"/>
    </location>
</feature>
<gene>
    <name evidence="5" type="ORF">J422_04845</name>
</gene>
<comment type="subcellular location">
    <subcellularLocation>
        <location evidence="1">Endomembrane system</location>
        <topology evidence="1">Multi-pass membrane protein</topology>
    </subcellularLocation>
</comment>
<dbReference type="OrthoDB" id="15525at2157"/>
<dbReference type="GO" id="GO:0030163">
    <property type="term" value="P:protein catabolic process"/>
    <property type="evidence" value="ECO:0007669"/>
    <property type="project" value="InterPro"/>
</dbReference>
<keyword evidence="2" id="KW-0378">Hydrolase</keyword>
<organism evidence="5 6">
    <name type="scientific">Methanocaldococcus villosus KIN24-T80</name>
    <dbReference type="NCBI Taxonomy" id="1069083"/>
    <lineage>
        <taxon>Archaea</taxon>
        <taxon>Methanobacteriati</taxon>
        <taxon>Methanobacteriota</taxon>
        <taxon>Methanomada group</taxon>
        <taxon>Methanococci</taxon>
        <taxon>Methanococcales</taxon>
        <taxon>Methanocaldococcaceae</taxon>
        <taxon>Methanocaldococcus</taxon>
    </lineage>
</organism>
<dbReference type="InterPro" id="IPR020568">
    <property type="entry name" value="Ribosomal_Su5_D2-typ_SF"/>
</dbReference>
<dbReference type="STRING" id="1069083.GCA_000371805_00521"/>
<dbReference type="RefSeq" id="WP_004592053.1">
    <property type="nucleotide sequence ID" value="NZ_APMM01000031.1"/>
</dbReference>
<sequence>MRKLILLLLLINPVLAVVIKAPAVSITDHGFVGVPITFEIHAQKGDGHVFIDTMPLTQLDMQSSARIAAKVAGEIANKDIDNYNVYIIVRSDVPIVGGPSAGGTMTIGILAELLNLTINKNVMMTGTINPDGSIGPVGGILEKIEAAKEANCSIFLIPKGQRYIKEGDREVDAVEFGKRLGIEVVEVGSIYEAFPYFFNKKITIKSYPPNPIAEEKYKRIMKSLAEKILNMSEEKYRNISTILEQDYFGYEYNYLLNCKLNEAKEMIEKANREYINKKYYSATSTAFNALIKLEDIENKIKFLSGVSVKSILLKIQDDISKDKEIVYSKNLTTKNFEEVLSARLRIKKAESLLDEAWKEYYLGNYDKAIEYGSFADMRGKSAIWWISLAEEGGEKIDNNKLKVLAQQYLDNAQTVLTYLETLYPNINFDDLENELKNAKEAYNEGDYILSIAQSIDLSVKAEVPLVIFSDIEYLKNYAKNKINLAERYITPISALSYYEYAETLEDNVSKIMYYKYSSYCAQMDLDILKILNKSVIVKNPEGNLYKEVKEKPELDETAIIITAVLSGLIGFSAGYIFRKVTA</sequence>
<dbReference type="Gene3D" id="3.30.230.10">
    <property type="match status" value="1"/>
</dbReference>
<keyword evidence="2" id="KW-0645">Protease</keyword>
<dbReference type="PROSITE" id="PS51786">
    <property type="entry name" value="LON_PROTEOLYTIC"/>
    <property type="match status" value="1"/>
</dbReference>
<protein>
    <recommendedName>
        <fullName evidence="4">Lon proteolytic domain-containing protein</fullName>
    </recommendedName>
</protein>
<keyword evidence="3" id="KW-1133">Transmembrane helix</keyword>
<dbReference type="InterPro" id="IPR014721">
    <property type="entry name" value="Ribsml_uS5_D2-typ_fold_subgr"/>
</dbReference>
<dbReference type="Pfam" id="PF05362">
    <property type="entry name" value="Lon_C"/>
    <property type="match status" value="1"/>
</dbReference>
<dbReference type="GO" id="GO:0004252">
    <property type="term" value="F:serine-type endopeptidase activity"/>
    <property type="evidence" value="ECO:0007669"/>
    <property type="project" value="UniProtKB-UniRule"/>
</dbReference>
<reference evidence="5 6" key="1">
    <citation type="journal article" date="2013" name="Genome Announc.">
        <title>Draft Genome Sequence of a Highly Flagellated, Fast-Swimming Archaeon, Methanocaldococcus villosus Strain KIN24-T80 (DSM 22612).</title>
        <authorList>
            <person name="Thennarasu S."/>
            <person name="Polireddy D."/>
            <person name="Antony A."/>
            <person name="Yada M.R."/>
            <person name="Algarawi S."/>
            <person name="Sivakumar N."/>
        </authorList>
    </citation>
    <scope>NUCLEOTIDE SEQUENCE [LARGE SCALE GENOMIC DNA]</scope>
    <source>
        <strain evidence="5 6">KIN24-T80</strain>
    </source>
</reference>
<accession>N6VS06</accession>
<name>N6VS06_9EURY</name>
<dbReference type="Proteomes" id="UP000053695">
    <property type="component" value="Unassembled WGS sequence"/>
</dbReference>
<feature type="active site" evidence="2">
    <location>
        <position position="100"/>
    </location>
</feature>
<evidence type="ECO:0000256" key="2">
    <source>
        <dbReference type="PROSITE-ProRule" id="PRU01122"/>
    </source>
</evidence>